<name>A0ABQ9H772_9NEOP</name>
<comment type="caution">
    <text evidence="1">The sequence shown here is derived from an EMBL/GenBank/DDBJ whole genome shotgun (WGS) entry which is preliminary data.</text>
</comment>
<dbReference type="EMBL" id="JARBHB010000007">
    <property type="protein sequence ID" value="KAJ8880121.1"/>
    <property type="molecule type" value="Genomic_DNA"/>
</dbReference>
<gene>
    <name evidence="1" type="ORF">PR048_020744</name>
</gene>
<proteinExistence type="predicted"/>
<reference evidence="1 2" key="1">
    <citation type="submission" date="2023-02" db="EMBL/GenBank/DDBJ databases">
        <title>LHISI_Scaffold_Assembly.</title>
        <authorList>
            <person name="Stuart O.P."/>
            <person name="Cleave R."/>
            <person name="Magrath M.J.L."/>
            <person name="Mikheyev A.S."/>
        </authorList>
    </citation>
    <scope>NUCLEOTIDE SEQUENCE [LARGE SCALE GENOMIC DNA]</scope>
    <source>
        <strain evidence="1">Daus_M_001</strain>
        <tissue evidence="1">Leg muscle</tissue>
    </source>
</reference>
<sequence>MIVILKPLETMKVKLLRDKYPPMSIVIPLVHGLQYALISTNPKTAIGINLQKNLIDVVSGRFSNMESSKISAKSTLLDPQFKKTAFGVMKMPMQPNNG</sequence>
<organism evidence="1 2">
    <name type="scientific">Dryococelus australis</name>
    <dbReference type="NCBI Taxonomy" id="614101"/>
    <lineage>
        <taxon>Eukaryota</taxon>
        <taxon>Metazoa</taxon>
        <taxon>Ecdysozoa</taxon>
        <taxon>Arthropoda</taxon>
        <taxon>Hexapoda</taxon>
        <taxon>Insecta</taxon>
        <taxon>Pterygota</taxon>
        <taxon>Neoptera</taxon>
        <taxon>Polyneoptera</taxon>
        <taxon>Phasmatodea</taxon>
        <taxon>Verophasmatodea</taxon>
        <taxon>Anareolatae</taxon>
        <taxon>Phasmatidae</taxon>
        <taxon>Eurycanthinae</taxon>
        <taxon>Dryococelus</taxon>
    </lineage>
</organism>
<accession>A0ABQ9H772</accession>
<evidence type="ECO:0000313" key="1">
    <source>
        <dbReference type="EMBL" id="KAJ8880121.1"/>
    </source>
</evidence>
<protein>
    <submittedName>
        <fullName evidence="1">Uncharacterized protein</fullName>
    </submittedName>
</protein>
<evidence type="ECO:0000313" key="2">
    <source>
        <dbReference type="Proteomes" id="UP001159363"/>
    </source>
</evidence>
<dbReference type="Proteomes" id="UP001159363">
    <property type="component" value="Chromosome 6"/>
</dbReference>
<keyword evidence="2" id="KW-1185">Reference proteome</keyword>